<reference evidence="3" key="1">
    <citation type="journal article" date="2019" name="Int. J. Syst. Evol. Microbiol.">
        <title>The Global Catalogue of Microorganisms (GCM) 10K type strain sequencing project: providing services to taxonomists for standard genome sequencing and annotation.</title>
        <authorList>
            <consortium name="The Broad Institute Genomics Platform"/>
            <consortium name="The Broad Institute Genome Sequencing Center for Infectious Disease"/>
            <person name="Wu L."/>
            <person name="Ma J."/>
        </authorList>
    </citation>
    <scope>NUCLEOTIDE SEQUENCE [LARGE SCALE GENOMIC DNA]</scope>
    <source>
        <strain evidence="3">CCUG 50873</strain>
    </source>
</reference>
<sequence>MATTTHNDHASGVGRQGRGLHLDENLDIRGRCVSIGISIAVLVVVLVSLLAL</sequence>
<keyword evidence="1" id="KW-0812">Transmembrane</keyword>
<keyword evidence="1" id="KW-1133">Transmembrane helix</keyword>
<dbReference type="RefSeq" id="WP_253646730.1">
    <property type="nucleotide sequence ID" value="NZ_BAAAMO010000002.1"/>
</dbReference>
<dbReference type="Proteomes" id="UP001597068">
    <property type="component" value="Unassembled WGS sequence"/>
</dbReference>
<proteinExistence type="predicted"/>
<feature type="transmembrane region" description="Helical" evidence="1">
    <location>
        <begin position="28"/>
        <end position="51"/>
    </location>
</feature>
<keyword evidence="3" id="KW-1185">Reference proteome</keyword>
<evidence type="ECO:0000313" key="2">
    <source>
        <dbReference type="EMBL" id="MFD0925309.1"/>
    </source>
</evidence>
<dbReference type="EMBL" id="JBHTIL010000001">
    <property type="protein sequence ID" value="MFD0925309.1"/>
    <property type="molecule type" value="Genomic_DNA"/>
</dbReference>
<accession>A0ABW3G522</accession>
<evidence type="ECO:0000256" key="1">
    <source>
        <dbReference type="SAM" id="Phobius"/>
    </source>
</evidence>
<organism evidence="2 3">
    <name type="scientific">Williamsia deligens</name>
    <dbReference type="NCBI Taxonomy" id="321325"/>
    <lineage>
        <taxon>Bacteria</taxon>
        <taxon>Bacillati</taxon>
        <taxon>Actinomycetota</taxon>
        <taxon>Actinomycetes</taxon>
        <taxon>Mycobacteriales</taxon>
        <taxon>Nocardiaceae</taxon>
        <taxon>Williamsia</taxon>
    </lineage>
</organism>
<name>A0ABW3G522_9NOCA</name>
<evidence type="ECO:0000313" key="3">
    <source>
        <dbReference type="Proteomes" id="UP001597068"/>
    </source>
</evidence>
<gene>
    <name evidence="2" type="ORF">ACFQ04_06115</name>
</gene>
<comment type="caution">
    <text evidence="2">The sequence shown here is derived from an EMBL/GenBank/DDBJ whole genome shotgun (WGS) entry which is preliminary data.</text>
</comment>
<protein>
    <submittedName>
        <fullName evidence="2">Uncharacterized protein</fullName>
    </submittedName>
</protein>
<keyword evidence="1" id="KW-0472">Membrane</keyword>